<feature type="region of interest" description="Disordered" evidence="2">
    <location>
        <begin position="476"/>
        <end position="535"/>
    </location>
</feature>
<feature type="region of interest" description="Disordered" evidence="2">
    <location>
        <begin position="305"/>
        <end position="395"/>
    </location>
</feature>
<feature type="coiled-coil region" evidence="1">
    <location>
        <begin position="614"/>
        <end position="648"/>
    </location>
</feature>
<feature type="compositionally biased region" description="Acidic residues" evidence="2">
    <location>
        <begin position="200"/>
        <end position="213"/>
    </location>
</feature>
<gene>
    <name evidence="3" type="ORF">IWQ62_004017</name>
</gene>
<name>A0A9W8E6J0_9FUNG</name>
<feature type="compositionally biased region" description="Low complexity" evidence="2">
    <location>
        <begin position="186"/>
        <end position="195"/>
    </location>
</feature>
<dbReference type="Proteomes" id="UP001150925">
    <property type="component" value="Unassembled WGS sequence"/>
</dbReference>
<feature type="compositionally biased region" description="Polar residues" evidence="2">
    <location>
        <begin position="127"/>
        <end position="140"/>
    </location>
</feature>
<dbReference type="AlphaFoldDB" id="A0A9W8E6J0"/>
<feature type="compositionally biased region" description="Basic and acidic residues" evidence="2">
    <location>
        <begin position="367"/>
        <end position="376"/>
    </location>
</feature>
<feature type="region of interest" description="Disordered" evidence="2">
    <location>
        <begin position="116"/>
        <end position="254"/>
    </location>
</feature>
<dbReference type="EMBL" id="JANBPY010001221">
    <property type="protein sequence ID" value="KAJ1961012.1"/>
    <property type="molecule type" value="Genomic_DNA"/>
</dbReference>
<proteinExistence type="predicted"/>
<feature type="region of interest" description="Disordered" evidence="2">
    <location>
        <begin position="1"/>
        <end position="42"/>
    </location>
</feature>
<feature type="compositionally biased region" description="Acidic residues" evidence="2">
    <location>
        <begin position="166"/>
        <end position="179"/>
    </location>
</feature>
<feature type="compositionally biased region" description="Polar residues" evidence="2">
    <location>
        <begin position="380"/>
        <end position="395"/>
    </location>
</feature>
<feature type="region of interest" description="Disordered" evidence="2">
    <location>
        <begin position="732"/>
        <end position="760"/>
    </location>
</feature>
<feature type="compositionally biased region" description="Polar residues" evidence="2">
    <location>
        <begin position="19"/>
        <end position="42"/>
    </location>
</feature>
<keyword evidence="1" id="KW-0175">Coiled coil</keyword>
<feature type="non-terminal residue" evidence="3">
    <location>
        <position position="760"/>
    </location>
</feature>
<evidence type="ECO:0000313" key="3">
    <source>
        <dbReference type="EMBL" id="KAJ1961012.1"/>
    </source>
</evidence>
<feature type="compositionally biased region" description="Acidic residues" evidence="2">
    <location>
        <begin position="412"/>
        <end position="422"/>
    </location>
</feature>
<feature type="compositionally biased region" description="Polar residues" evidence="2">
    <location>
        <begin position="424"/>
        <end position="437"/>
    </location>
</feature>
<organism evidence="3 4">
    <name type="scientific">Dispira parvispora</name>
    <dbReference type="NCBI Taxonomy" id="1520584"/>
    <lineage>
        <taxon>Eukaryota</taxon>
        <taxon>Fungi</taxon>
        <taxon>Fungi incertae sedis</taxon>
        <taxon>Zoopagomycota</taxon>
        <taxon>Kickxellomycotina</taxon>
        <taxon>Dimargaritomycetes</taxon>
        <taxon>Dimargaritales</taxon>
        <taxon>Dimargaritaceae</taxon>
        <taxon>Dispira</taxon>
    </lineage>
</organism>
<feature type="compositionally biased region" description="Polar residues" evidence="2">
    <location>
        <begin position="1"/>
        <end position="11"/>
    </location>
</feature>
<evidence type="ECO:0000256" key="1">
    <source>
        <dbReference type="SAM" id="Coils"/>
    </source>
</evidence>
<feature type="compositionally biased region" description="Low complexity" evidence="2">
    <location>
        <begin position="346"/>
        <end position="357"/>
    </location>
</feature>
<comment type="caution">
    <text evidence="3">The sequence shown here is derived from an EMBL/GenBank/DDBJ whole genome shotgun (WGS) entry which is preliminary data.</text>
</comment>
<evidence type="ECO:0000256" key="2">
    <source>
        <dbReference type="SAM" id="MobiDB-lite"/>
    </source>
</evidence>
<sequence>MVESTSLAGSHSTERLASKSATLPSSPQSGTGSPRSTVSAPAMCSITTETSAADKRRENTKKIVFRLIGLGMDEEQLLQRNVDPGIIHECLQEHREKQRGSSVVSDMGHISLALSAPSDEEGEIVGSPTNVDQISSSSPRSPVVTAVMDNGRPVSPGVSNSIVISDESDEEGEVIEEEGLIQGEHSPSSSRRPSPGTDTSSEEEGAVDMDTEGSESPPVRQPSSYTARDASPVPHNRPSHHLPPPAAVHGPMGAANFPQYPHSYQGFPNAQMLMSPQYQQNAQMYLTWYAQRVLQNTASHYGQNVTAPTSPWAPHTLGNYGNQPRSRTTSAERPSPPSRENSWAQSTTSGSTKHSSTPVTPAVKDVSPPKDPRLELRGVSPTQSDPGVKVSQGSTVAKSFVRNTNNVQDFMLSDDDSDDADADQSNIPLDSNSTFVASNAPHPASGSTHRSSKVDPDAVEKARSLLAVQEQRIAEMKQRIQRMESSQKASPSGLASTTPTQKSLPGAANGKAASLATVNASPVREKSKGQVGPPRGFFARRVVPVPENGGAPISAPPRRPVLSPESVNGLTVTKEPASLAASEAKLRQHTQYTKQLFDKYDEHLNIVSELRALLSQAARDLVKSQEAYEQANQKLDTLQTEVKEERAAWLRERQAYLAREVSPGNDSLPVVATLNSLKRKLGQLKENSPSPYVNPTETAVSSSVSLADSVASSEPESLEDVADTLLVTCHVSHDDSEPDAPPSKIQKLAPPTLESVAPFF</sequence>
<protein>
    <submittedName>
        <fullName evidence="3">Uncharacterized protein</fullName>
    </submittedName>
</protein>
<feature type="compositionally biased region" description="Polar residues" evidence="2">
    <location>
        <begin position="319"/>
        <end position="345"/>
    </location>
</feature>
<evidence type="ECO:0000313" key="4">
    <source>
        <dbReference type="Proteomes" id="UP001150925"/>
    </source>
</evidence>
<reference evidence="3" key="1">
    <citation type="submission" date="2022-07" db="EMBL/GenBank/DDBJ databases">
        <title>Phylogenomic reconstructions and comparative analyses of Kickxellomycotina fungi.</title>
        <authorList>
            <person name="Reynolds N.K."/>
            <person name="Stajich J.E."/>
            <person name="Barry K."/>
            <person name="Grigoriev I.V."/>
            <person name="Crous P."/>
            <person name="Smith M.E."/>
        </authorList>
    </citation>
    <scope>NUCLEOTIDE SEQUENCE</scope>
    <source>
        <strain evidence="3">RSA 1196</strain>
    </source>
</reference>
<keyword evidence="4" id="KW-1185">Reference proteome</keyword>
<feature type="region of interest" description="Disordered" evidence="2">
    <location>
        <begin position="409"/>
        <end position="459"/>
    </location>
</feature>
<feature type="compositionally biased region" description="Polar residues" evidence="2">
    <location>
        <begin position="483"/>
        <end position="503"/>
    </location>
</feature>
<accession>A0A9W8E6J0</accession>